<keyword evidence="3" id="KW-1185">Reference proteome</keyword>
<reference evidence="1 3" key="1">
    <citation type="journal article" date="2008" name="Science">
        <title>The Physcomitrella genome reveals evolutionary insights into the conquest of land by plants.</title>
        <authorList>
            <person name="Rensing S."/>
            <person name="Lang D."/>
            <person name="Zimmer A."/>
            <person name="Terry A."/>
            <person name="Salamov A."/>
            <person name="Shapiro H."/>
            <person name="Nishiyama T."/>
            <person name="Perroud P.-F."/>
            <person name="Lindquist E."/>
            <person name="Kamisugi Y."/>
            <person name="Tanahashi T."/>
            <person name="Sakakibara K."/>
            <person name="Fujita T."/>
            <person name="Oishi K."/>
            <person name="Shin-I T."/>
            <person name="Kuroki Y."/>
            <person name="Toyoda A."/>
            <person name="Suzuki Y."/>
            <person name="Hashimoto A."/>
            <person name="Yamaguchi K."/>
            <person name="Sugano A."/>
            <person name="Kohara Y."/>
            <person name="Fujiyama A."/>
            <person name="Anterola A."/>
            <person name="Aoki S."/>
            <person name="Ashton N."/>
            <person name="Barbazuk W.B."/>
            <person name="Barker E."/>
            <person name="Bennetzen J."/>
            <person name="Bezanilla M."/>
            <person name="Blankenship R."/>
            <person name="Cho S.H."/>
            <person name="Dutcher S."/>
            <person name="Estelle M."/>
            <person name="Fawcett J.A."/>
            <person name="Gundlach H."/>
            <person name="Hanada K."/>
            <person name="Heyl A."/>
            <person name="Hicks K.A."/>
            <person name="Hugh J."/>
            <person name="Lohr M."/>
            <person name="Mayer K."/>
            <person name="Melkozernov A."/>
            <person name="Murata T."/>
            <person name="Nelson D."/>
            <person name="Pils B."/>
            <person name="Prigge M."/>
            <person name="Reiss B."/>
            <person name="Renner T."/>
            <person name="Rombauts S."/>
            <person name="Rushton P."/>
            <person name="Sanderfoot A."/>
            <person name="Schween G."/>
            <person name="Shiu S.-H."/>
            <person name="Stueber K."/>
            <person name="Theodoulou F.L."/>
            <person name="Tu H."/>
            <person name="Van de Peer Y."/>
            <person name="Verrier P.J."/>
            <person name="Waters E."/>
            <person name="Wood A."/>
            <person name="Yang L."/>
            <person name="Cove D."/>
            <person name="Cuming A."/>
            <person name="Hasebe M."/>
            <person name="Lucas S."/>
            <person name="Mishler D.B."/>
            <person name="Reski R."/>
            <person name="Grigoriev I."/>
            <person name="Quatrano R.S."/>
            <person name="Boore J.L."/>
        </authorList>
    </citation>
    <scope>NUCLEOTIDE SEQUENCE [LARGE SCALE GENOMIC DNA]</scope>
    <source>
        <strain evidence="2 3">cv. Gransden 2004</strain>
    </source>
</reference>
<gene>
    <name evidence="1" type="ORF">PHYPA_014562</name>
</gene>
<reference evidence="2" key="3">
    <citation type="submission" date="2020-12" db="UniProtKB">
        <authorList>
            <consortium name="EnsemblPlants"/>
        </authorList>
    </citation>
    <scope>IDENTIFICATION</scope>
</reference>
<evidence type="ECO:0000313" key="3">
    <source>
        <dbReference type="Proteomes" id="UP000006727"/>
    </source>
</evidence>
<dbReference type="Gramene" id="Pp3c11_3810V3.1">
    <property type="protein sequence ID" value="Pp3c11_3810V3.1"/>
    <property type="gene ID" value="Pp3c11_3810"/>
</dbReference>
<dbReference type="InParanoid" id="A0A2K1JTE8"/>
<evidence type="ECO:0000313" key="1">
    <source>
        <dbReference type="EMBL" id="PNR44792.1"/>
    </source>
</evidence>
<accession>A0A2K1JTE8</accession>
<dbReference type="EMBL" id="ABEU02000011">
    <property type="protein sequence ID" value="PNR44792.1"/>
    <property type="molecule type" value="Genomic_DNA"/>
</dbReference>
<sequence length="43" mass="5053">MVLDQNLDKKLDKNQVISEIVIDYCFNKQASLAAYSPYQLLYR</sequence>
<dbReference type="EnsemblPlants" id="Pp3c11_3810V3.1">
    <property type="protein sequence ID" value="Pp3c11_3810V3.1"/>
    <property type="gene ID" value="Pp3c11_3810"/>
</dbReference>
<protein>
    <submittedName>
        <fullName evidence="1 2">Uncharacterized protein</fullName>
    </submittedName>
</protein>
<organism evidence="1">
    <name type="scientific">Physcomitrium patens</name>
    <name type="common">Spreading-leaved earth moss</name>
    <name type="synonym">Physcomitrella patens</name>
    <dbReference type="NCBI Taxonomy" id="3218"/>
    <lineage>
        <taxon>Eukaryota</taxon>
        <taxon>Viridiplantae</taxon>
        <taxon>Streptophyta</taxon>
        <taxon>Embryophyta</taxon>
        <taxon>Bryophyta</taxon>
        <taxon>Bryophytina</taxon>
        <taxon>Bryopsida</taxon>
        <taxon>Funariidae</taxon>
        <taxon>Funariales</taxon>
        <taxon>Funariaceae</taxon>
        <taxon>Physcomitrium</taxon>
    </lineage>
</organism>
<dbReference type="AlphaFoldDB" id="A0A2K1JTE8"/>
<dbReference type="Proteomes" id="UP000006727">
    <property type="component" value="Chromosome 11"/>
</dbReference>
<name>A0A2K1JTE8_PHYPA</name>
<proteinExistence type="predicted"/>
<reference evidence="1 3" key="2">
    <citation type="journal article" date="2018" name="Plant J.">
        <title>The Physcomitrella patens chromosome-scale assembly reveals moss genome structure and evolution.</title>
        <authorList>
            <person name="Lang D."/>
            <person name="Ullrich K.K."/>
            <person name="Murat F."/>
            <person name="Fuchs J."/>
            <person name="Jenkins J."/>
            <person name="Haas F.B."/>
            <person name="Piednoel M."/>
            <person name="Gundlach H."/>
            <person name="Van Bel M."/>
            <person name="Meyberg R."/>
            <person name="Vives C."/>
            <person name="Morata J."/>
            <person name="Symeonidi A."/>
            <person name="Hiss M."/>
            <person name="Muchero W."/>
            <person name="Kamisugi Y."/>
            <person name="Saleh O."/>
            <person name="Blanc G."/>
            <person name="Decker E.L."/>
            <person name="van Gessel N."/>
            <person name="Grimwood J."/>
            <person name="Hayes R.D."/>
            <person name="Graham S.W."/>
            <person name="Gunter L.E."/>
            <person name="McDaniel S.F."/>
            <person name="Hoernstein S.N.W."/>
            <person name="Larsson A."/>
            <person name="Li F.W."/>
            <person name="Perroud P.F."/>
            <person name="Phillips J."/>
            <person name="Ranjan P."/>
            <person name="Rokshar D.S."/>
            <person name="Rothfels C.J."/>
            <person name="Schneider L."/>
            <person name="Shu S."/>
            <person name="Stevenson D.W."/>
            <person name="Thummler F."/>
            <person name="Tillich M."/>
            <person name="Villarreal Aguilar J.C."/>
            <person name="Widiez T."/>
            <person name="Wong G.K."/>
            <person name="Wymore A."/>
            <person name="Zhang Y."/>
            <person name="Zimmer A.D."/>
            <person name="Quatrano R.S."/>
            <person name="Mayer K.F.X."/>
            <person name="Goodstein D."/>
            <person name="Casacuberta J.M."/>
            <person name="Vandepoele K."/>
            <person name="Reski R."/>
            <person name="Cuming A.C."/>
            <person name="Tuskan G.A."/>
            <person name="Maumus F."/>
            <person name="Salse J."/>
            <person name="Schmutz J."/>
            <person name="Rensing S.A."/>
        </authorList>
    </citation>
    <scope>NUCLEOTIDE SEQUENCE [LARGE SCALE GENOMIC DNA]</scope>
    <source>
        <strain evidence="2 3">cv. Gransden 2004</strain>
    </source>
</reference>
<evidence type="ECO:0000313" key="2">
    <source>
        <dbReference type="EnsemblPlants" id="Pp3c11_3810V3.1"/>
    </source>
</evidence>